<dbReference type="SUPFAM" id="SSF51717">
    <property type="entry name" value="Dihydropteroate synthetase-like"/>
    <property type="match status" value="1"/>
</dbReference>
<evidence type="ECO:0000256" key="1">
    <source>
        <dbReference type="ARBA" id="ARBA00000012"/>
    </source>
</evidence>
<evidence type="ECO:0000256" key="12">
    <source>
        <dbReference type="RuleBase" id="RU361205"/>
    </source>
</evidence>
<dbReference type="Pfam" id="PF00809">
    <property type="entry name" value="Pterin_bind"/>
    <property type="match status" value="1"/>
</dbReference>
<dbReference type="GO" id="GO:0046656">
    <property type="term" value="P:folic acid biosynthetic process"/>
    <property type="evidence" value="ECO:0007669"/>
    <property type="project" value="UniProtKB-KW"/>
</dbReference>
<dbReference type="RefSeq" id="WP_092086044.1">
    <property type="nucleotide sequence ID" value="NZ_FNEL01000041.1"/>
</dbReference>
<dbReference type="InterPro" id="IPR011005">
    <property type="entry name" value="Dihydropteroate_synth-like_sf"/>
</dbReference>
<comment type="function">
    <text evidence="12">Catalyzes the condensation of para-aminobenzoate (pABA) with 6-hydroxymethyl-7,8-dihydropterin diphosphate (DHPt-PP) to form 7,8-dihydropteroate (H2Pte), the immediate precursor of folate derivatives.</text>
</comment>
<evidence type="ECO:0000256" key="7">
    <source>
        <dbReference type="ARBA" id="ARBA00022679"/>
    </source>
</evidence>
<evidence type="ECO:0000256" key="5">
    <source>
        <dbReference type="ARBA" id="ARBA00012458"/>
    </source>
</evidence>
<dbReference type="PROSITE" id="PS00792">
    <property type="entry name" value="DHPS_1"/>
    <property type="match status" value="1"/>
</dbReference>
<protein>
    <recommendedName>
        <fullName evidence="6 12">Dihydropteroate synthase</fullName>
        <shortName evidence="12">DHPS</shortName>
        <ecNumber evidence="5 12">2.5.1.15</ecNumber>
    </recommendedName>
    <alternativeName>
        <fullName evidence="11 12">Dihydropteroate pyrophosphorylase</fullName>
    </alternativeName>
</protein>
<dbReference type="GO" id="GO:0005829">
    <property type="term" value="C:cytosol"/>
    <property type="evidence" value="ECO:0007669"/>
    <property type="project" value="TreeGrafter"/>
</dbReference>
<dbReference type="AlphaFoldDB" id="A0A1G8N320"/>
<gene>
    <name evidence="14" type="primary">folP</name>
    <name evidence="14" type="ORF">CJ205_06100</name>
</gene>
<dbReference type="PANTHER" id="PTHR20941:SF1">
    <property type="entry name" value="FOLIC ACID SYNTHESIS PROTEIN FOL1"/>
    <property type="match status" value="1"/>
</dbReference>
<organism evidence="14 15">
    <name type="scientific">Dolosicoccus paucivorans</name>
    <dbReference type="NCBI Taxonomy" id="84521"/>
    <lineage>
        <taxon>Bacteria</taxon>
        <taxon>Bacillati</taxon>
        <taxon>Bacillota</taxon>
        <taxon>Bacilli</taxon>
        <taxon>Lactobacillales</taxon>
        <taxon>Aerococcaceae</taxon>
        <taxon>Dolosicoccus</taxon>
    </lineage>
</organism>
<comment type="pathway">
    <text evidence="3 12">Cofactor biosynthesis; tetrahydrofolate biosynthesis; 7,8-dihydrofolate from 2-amino-4-hydroxy-6-hydroxymethyl-7,8-dihydropteridine diphosphate and 4-aminobenzoate: step 1/2.</text>
</comment>
<dbReference type="Proteomes" id="UP000235682">
    <property type="component" value="Unassembled WGS sequence"/>
</dbReference>
<dbReference type="PROSITE" id="PS50972">
    <property type="entry name" value="PTERIN_BINDING"/>
    <property type="match status" value="1"/>
</dbReference>
<keyword evidence="8 12" id="KW-0479">Metal-binding</keyword>
<comment type="catalytic activity">
    <reaction evidence="1">
        <text>(7,8-dihydropterin-6-yl)methyl diphosphate + 4-aminobenzoate = 7,8-dihydropteroate + diphosphate</text>
        <dbReference type="Rhea" id="RHEA:19949"/>
        <dbReference type="ChEBI" id="CHEBI:17836"/>
        <dbReference type="ChEBI" id="CHEBI:17839"/>
        <dbReference type="ChEBI" id="CHEBI:33019"/>
        <dbReference type="ChEBI" id="CHEBI:72950"/>
        <dbReference type="EC" id="2.5.1.15"/>
    </reaction>
</comment>
<comment type="caution">
    <text evidence="14">The sequence shown here is derived from an EMBL/GenBank/DDBJ whole genome shotgun (WGS) entry which is preliminary data.</text>
</comment>
<evidence type="ECO:0000256" key="3">
    <source>
        <dbReference type="ARBA" id="ARBA00004763"/>
    </source>
</evidence>
<keyword evidence="9 12" id="KW-0460">Magnesium</keyword>
<dbReference type="NCBIfam" id="TIGR01496">
    <property type="entry name" value="DHPS"/>
    <property type="match status" value="1"/>
</dbReference>
<evidence type="ECO:0000256" key="8">
    <source>
        <dbReference type="ARBA" id="ARBA00022723"/>
    </source>
</evidence>
<dbReference type="PANTHER" id="PTHR20941">
    <property type="entry name" value="FOLATE SYNTHESIS PROTEINS"/>
    <property type="match status" value="1"/>
</dbReference>
<dbReference type="PROSITE" id="PS00793">
    <property type="entry name" value="DHPS_2"/>
    <property type="match status" value="1"/>
</dbReference>
<evidence type="ECO:0000313" key="14">
    <source>
        <dbReference type="EMBL" id="PMC58105.1"/>
    </source>
</evidence>
<feature type="domain" description="Pterin-binding" evidence="13">
    <location>
        <begin position="13"/>
        <end position="259"/>
    </location>
</feature>
<evidence type="ECO:0000256" key="4">
    <source>
        <dbReference type="ARBA" id="ARBA00009503"/>
    </source>
</evidence>
<dbReference type="GO" id="GO:0046654">
    <property type="term" value="P:tetrahydrofolate biosynthetic process"/>
    <property type="evidence" value="ECO:0007669"/>
    <property type="project" value="UniProtKB-UniPathway"/>
</dbReference>
<evidence type="ECO:0000256" key="10">
    <source>
        <dbReference type="ARBA" id="ARBA00022909"/>
    </source>
</evidence>
<dbReference type="GO" id="GO:0004156">
    <property type="term" value="F:dihydropteroate synthase activity"/>
    <property type="evidence" value="ECO:0007669"/>
    <property type="project" value="UniProtKB-EC"/>
</dbReference>
<dbReference type="Gene3D" id="3.20.20.20">
    <property type="entry name" value="Dihydropteroate synthase-like"/>
    <property type="match status" value="1"/>
</dbReference>
<dbReference type="OrthoDB" id="9811744at2"/>
<sequence length="267" mass="29917">MVNIKQVFNTSRGLIMGVVNVTPDSFSDGGDFYQSKDALSQIDEMVAQGVDIIDLGAQSTRPGYTEVAPEEEIRRLTPILEALESDDRVIISVDTYFPQVAEWALNKGAHIINDIKGGDMEGMLDVIANYPKAGYIYMHSRQWEGHSLEEELKGYQQEMVQKFQKYGISLDRVCFDPGVGWKSVEDHLALLKDIKRYNPVGQVCVLYGVSRKRFIGRLTGHEQAKDRDVGSITASLMAIQQGANIVRVHNVRMMKDALNIYEGIKNS</sequence>
<name>A0A1G8N320_9LACT</name>
<proteinExistence type="inferred from homology"/>
<dbReference type="InterPro" id="IPR006390">
    <property type="entry name" value="DHP_synth_dom"/>
</dbReference>
<dbReference type="EC" id="2.5.1.15" evidence="5 12"/>
<keyword evidence="7 12" id="KW-0808">Transferase</keyword>
<evidence type="ECO:0000256" key="9">
    <source>
        <dbReference type="ARBA" id="ARBA00022842"/>
    </source>
</evidence>
<comment type="similarity">
    <text evidence="4 12">Belongs to the DHPS family.</text>
</comment>
<dbReference type="EMBL" id="PNHE01000025">
    <property type="protein sequence ID" value="PMC58105.1"/>
    <property type="molecule type" value="Genomic_DNA"/>
</dbReference>
<dbReference type="CDD" id="cd00739">
    <property type="entry name" value="DHPS"/>
    <property type="match status" value="1"/>
</dbReference>
<reference evidence="14 15" key="1">
    <citation type="submission" date="2017-09" db="EMBL/GenBank/DDBJ databases">
        <title>Bacterial strain isolated from the female urinary microbiota.</title>
        <authorList>
            <person name="Thomas-White K."/>
            <person name="Kumar N."/>
            <person name="Forster S."/>
            <person name="Putonti C."/>
            <person name="Lawley T."/>
            <person name="Wolfe A.J."/>
        </authorList>
    </citation>
    <scope>NUCLEOTIDE SEQUENCE [LARGE SCALE GENOMIC DNA]</scope>
    <source>
        <strain evidence="14 15">UMB0852</strain>
    </source>
</reference>
<accession>A0A1G8N320</accession>
<evidence type="ECO:0000313" key="15">
    <source>
        <dbReference type="Proteomes" id="UP000235682"/>
    </source>
</evidence>
<dbReference type="GO" id="GO:0046872">
    <property type="term" value="F:metal ion binding"/>
    <property type="evidence" value="ECO:0007669"/>
    <property type="project" value="UniProtKB-KW"/>
</dbReference>
<evidence type="ECO:0000259" key="13">
    <source>
        <dbReference type="PROSITE" id="PS50972"/>
    </source>
</evidence>
<dbReference type="STRING" id="84521.SAMN04487994_104116"/>
<keyword evidence="15" id="KW-1185">Reference proteome</keyword>
<dbReference type="UniPathway" id="UPA00077">
    <property type="reaction ID" value="UER00156"/>
</dbReference>
<keyword evidence="10 12" id="KW-0289">Folate biosynthesis</keyword>
<dbReference type="InterPro" id="IPR045031">
    <property type="entry name" value="DHP_synth-like"/>
</dbReference>
<evidence type="ECO:0000256" key="11">
    <source>
        <dbReference type="ARBA" id="ARBA00030193"/>
    </source>
</evidence>
<comment type="cofactor">
    <cofactor evidence="2 12">
        <name>Mg(2+)</name>
        <dbReference type="ChEBI" id="CHEBI:18420"/>
    </cofactor>
</comment>
<evidence type="ECO:0000256" key="6">
    <source>
        <dbReference type="ARBA" id="ARBA00016919"/>
    </source>
</evidence>
<dbReference type="InterPro" id="IPR000489">
    <property type="entry name" value="Pterin-binding_dom"/>
</dbReference>
<evidence type="ECO:0000256" key="2">
    <source>
        <dbReference type="ARBA" id="ARBA00001946"/>
    </source>
</evidence>